<proteinExistence type="predicted"/>
<dbReference type="EMBL" id="BARW01038645">
    <property type="protein sequence ID" value="GAJ23985.1"/>
    <property type="molecule type" value="Genomic_DNA"/>
</dbReference>
<gene>
    <name evidence="2" type="ORF">S12H4_59231</name>
</gene>
<keyword evidence="1" id="KW-1133">Transmembrane helix</keyword>
<protein>
    <submittedName>
        <fullName evidence="2">Uncharacterized protein</fullName>
    </submittedName>
</protein>
<evidence type="ECO:0000256" key="1">
    <source>
        <dbReference type="SAM" id="Phobius"/>
    </source>
</evidence>
<feature type="non-terminal residue" evidence="2">
    <location>
        <position position="1"/>
    </location>
</feature>
<comment type="caution">
    <text evidence="2">The sequence shown here is derived from an EMBL/GenBank/DDBJ whole genome shotgun (WGS) entry which is preliminary data.</text>
</comment>
<dbReference type="Pfam" id="PF08713">
    <property type="entry name" value="DNA_alkylation"/>
    <property type="match status" value="1"/>
</dbReference>
<keyword evidence="1" id="KW-0812">Transmembrane</keyword>
<dbReference type="SUPFAM" id="SSF48371">
    <property type="entry name" value="ARM repeat"/>
    <property type="match status" value="1"/>
</dbReference>
<feature type="transmembrane region" description="Helical" evidence="1">
    <location>
        <begin position="75"/>
        <end position="100"/>
    </location>
</feature>
<organism evidence="2">
    <name type="scientific">marine sediment metagenome</name>
    <dbReference type="NCBI Taxonomy" id="412755"/>
    <lineage>
        <taxon>unclassified sequences</taxon>
        <taxon>metagenomes</taxon>
        <taxon>ecological metagenomes</taxon>
    </lineage>
</organism>
<dbReference type="AlphaFoldDB" id="X1W2M9"/>
<accession>X1W2M9</accession>
<name>X1W2M9_9ZZZZ</name>
<dbReference type="InterPro" id="IPR014825">
    <property type="entry name" value="DNA_alkylation"/>
</dbReference>
<dbReference type="InterPro" id="IPR016024">
    <property type="entry name" value="ARM-type_fold"/>
</dbReference>
<keyword evidence="1" id="KW-0472">Membrane</keyword>
<reference evidence="2" key="1">
    <citation type="journal article" date="2014" name="Front. Microbiol.">
        <title>High frequency of phylogenetically diverse reductive dehalogenase-homologous genes in deep subseafloor sedimentary metagenomes.</title>
        <authorList>
            <person name="Kawai M."/>
            <person name="Futagami T."/>
            <person name="Toyoda A."/>
            <person name="Takaki Y."/>
            <person name="Nishi S."/>
            <person name="Hori S."/>
            <person name="Arai W."/>
            <person name="Tsubouchi T."/>
            <person name="Morono Y."/>
            <person name="Uchiyama I."/>
            <person name="Ito T."/>
            <person name="Fujiyama A."/>
            <person name="Inagaki F."/>
            <person name="Takami H."/>
        </authorList>
    </citation>
    <scope>NUCLEOTIDE SEQUENCE</scope>
    <source>
        <strain evidence="2">Expedition CK06-06</strain>
    </source>
</reference>
<dbReference type="Gene3D" id="1.25.10.90">
    <property type="match status" value="1"/>
</dbReference>
<evidence type="ECO:0000313" key="2">
    <source>
        <dbReference type="EMBL" id="GAJ23985.1"/>
    </source>
</evidence>
<sequence>LIILVEKYKNVGEEDKGNIFNFYLKNTKNINNWDLVDISAPNIVGDFLFGKKKNVLYELANSNVFIKASYSATLLVTNLPIFALYFVRIFPSFLIIIPIAPGPGLPLEPPSEFV</sequence>